<sequence length="179" mass="20508">MSASLNTKLRERSIEIDFTNAVDTLVFDQMKSGKPNYHGIGEMHRVDFIVELDEAILFVEVKDPGNPKAQEKGLQKFRDELNDGTLSSTFASKFIDSFFYRWAEDRLSKEIHYLSLVTLEGEVLPNFSDEIAKKLSPADKSSPRWKRHPVRNCQVFNIETWNENFPKWPVTRIVAAAGA</sequence>
<evidence type="ECO:0000313" key="2">
    <source>
        <dbReference type="Proteomes" id="UP000627446"/>
    </source>
</evidence>
<protein>
    <submittedName>
        <fullName evidence="1">Uncharacterized protein</fullName>
    </submittedName>
</protein>
<comment type="caution">
    <text evidence="1">The sequence shown here is derived from an EMBL/GenBank/DDBJ whole genome shotgun (WGS) entry which is preliminary data.</text>
</comment>
<evidence type="ECO:0000313" key="1">
    <source>
        <dbReference type="EMBL" id="MBC3881558.1"/>
    </source>
</evidence>
<proteinExistence type="predicted"/>
<keyword evidence="2" id="KW-1185">Reference proteome</keyword>
<gene>
    <name evidence="1" type="ORF">H8K36_09260</name>
</gene>
<dbReference type="Proteomes" id="UP000627446">
    <property type="component" value="Unassembled WGS sequence"/>
</dbReference>
<dbReference type="EMBL" id="JACOFZ010000002">
    <property type="protein sequence ID" value="MBC3881558.1"/>
    <property type="molecule type" value="Genomic_DNA"/>
</dbReference>
<reference evidence="1" key="1">
    <citation type="submission" date="2020-08" db="EMBL/GenBank/DDBJ databases">
        <title>Novel species isolated from subtropical streams in China.</title>
        <authorList>
            <person name="Lu H."/>
        </authorList>
    </citation>
    <scope>NUCLEOTIDE SEQUENCE</scope>
    <source>
        <strain evidence="1">LX22W</strain>
    </source>
</reference>
<dbReference type="AlphaFoldDB" id="A0A923HPK7"/>
<organism evidence="1 2">
    <name type="scientific">Undibacterium nitidum</name>
    <dbReference type="NCBI Taxonomy" id="2762298"/>
    <lineage>
        <taxon>Bacteria</taxon>
        <taxon>Pseudomonadati</taxon>
        <taxon>Pseudomonadota</taxon>
        <taxon>Betaproteobacteria</taxon>
        <taxon>Burkholderiales</taxon>
        <taxon>Oxalobacteraceae</taxon>
        <taxon>Undibacterium</taxon>
    </lineage>
</organism>
<name>A0A923HPK7_9BURK</name>
<accession>A0A923HPK7</accession>